<organism evidence="7 8">
    <name type="scientific">Desulfovibrio gilichinskyi</name>
    <dbReference type="NCBI Taxonomy" id="1519643"/>
    <lineage>
        <taxon>Bacteria</taxon>
        <taxon>Pseudomonadati</taxon>
        <taxon>Thermodesulfobacteriota</taxon>
        <taxon>Desulfovibrionia</taxon>
        <taxon>Desulfovibrionales</taxon>
        <taxon>Desulfovibrionaceae</taxon>
        <taxon>Desulfovibrio</taxon>
    </lineage>
</organism>
<keyword evidence="5" id="KW-0472">Membrane</keyword>
<evidence type="ECO:0000259" key="6">
    <source>
        <dbReference type="Pfam" id="PF00535"/>
    </source>
</evidence>
<dbReference type="InterPro" id="IPR026461">
    <property type="entry name" value="Trfase_2_rSAM/seldom_assoc"/>
</dbReference>
<evidence type="ECO:0000313" key="7">
    <source>
        <dbReference type="EMBL" id="SMF06395.1"/>
    </source>
</evidence>
<evidence type="ECO:0000313" key="8">
    <source>
        <dbReference type="Proteomes" id="UP000192906"/>
    </source>
</evidence>
<gene>
    <name evidence="7" type="ORF">SAMN06295933_1491</name>
</gene>
<feature type="domain" description="Glycosyltransferase 2-like" evidence="6">
    <location>
        <begin position="8"/>
        <end position="160"/>
    </location>
</feature>
<reference evidence="8" key="1">
    <citation type="submission" date="2017-04" db="EMBL/GenBank/DDBJ databases">
        <authorList>
            <person name="Varghese N."/>
            <person name="Submissions S."/>
        </authorList>
    </citation>
    <scope>NUCLEOTIDE SEQUENCE [LARGE SCALE GENOMIC DNA]</scope>
    <source>
        <strain evidence="8">K3S</strain>
    </source>
</reference>
<sequence length="235" mass="26087">MSIHTPISVIIPVFNEQATINTCINNVRSNLGTGCEIIVVDGSPSQSTNKFIKDKTIIKISAKSGRASQMNTGAGVATGGILMFLHADTILPPNSGTLIREALDVPSSSAGAFNLSFDDYSRIMRLIAYVGNIRSRIERVPYGDQAPFIKKETFFKLGCFPLIPIMEDVEFFRNIKKKRLEIVILKESVITSARRYQKTGKVKCFLRNWLLRILHLCGLSPVTLKKMYSDNGAEN</sequence>
<dbReference type="GO" id="GO:0016757">
    <property type="term" value="F:glycosyltransferase activity"/>
    <property type="evidence" value="ECO:0007669"/>
    <property type="project" value="UniProtKB-KW"/>
</dbReference>
<protein>
    <submittedName>
        <fullName evidence="7">Transferase 2, rSAM/selenodomain-associated</fullName>
    </submittedName>
</protein>
<dbReference type="Gene3D" id="3.90.550.10">
    <property type="entry name" value="Spore Coat Polysaccharide Biosynthesis Protein SpsA, Chain A"/>
    <property type="match status" value="1"/>
</dbReference>
<keyword evidence="3" id="KW-0328">Glycosyltransferase</keyword>
<dbReference type="SUPFAM" id="SSF53448">
    <property type="entry name" value="Nucleotide-diphospho-sugar transferases"/>
    <property type="match status" value="1"/>
</dbReference>
<dbReference type="Proteomes" id="UP000192906">
    <property type="component" value="Unassembled WGS sequence"/>
</dbReference>
<evidence type="ECO:0000256" key="3">
    <source>
        <dbReference type="ARBA" id="ARBA00022676"/>
    </source>
</evidence>
<dbReference type="AlphaFoldDB" id="A0A1X7D1D6"/>
<keyword evidence="2" id="KW-1003">Cell membrane</keyword>
<dbReference type="InterPro" id="IPR001173">
    <property type="entry name" value="Glyco_trans_2-like"/>
</dbReference>
<keyword evidence="8" id="KW-1185">Reference proteome</keyword>
<name>A0A1X7D1D6_9BACT</name>
<proteinExistence type="predicted"/>
<dbReference type="EMBL" id="FWZU01000002">
    <property type="protein sequence ID" value="SMF06395.1"/>
    <property type="molecule type" value="Genomic_DNA"/>
</dbReference>
<dbReference type="CDD" id="cd02522">
    <property type="entry name" value="GT_2_like_a"/>
    <property type="match status" value="1"/>
</dbReference>
<dbReference type="InterPro" id="IPR029044">
    <property type="entry name" value="Nucleotide-diphossugar_trans"/>
</dbReference>
<dbReference type="GO" id="GO:0005886">
    <property type="term" value="C:plasma membrane"/>
    <property type="evidence" value="ECO:0007669"/>
    <property type="project" value="UniProtKB-SubCell"/>
</dbReference>
<keyword evidence="4 7" id="KW-0808">Transferase</keyword>
<dbReference type="Pfam" id="PF00535">
    <property type="entry name" value="Glycos_transf_2"/>
    <property type="match status" value="1"/>
</dbReference>
<evidence type="ECO:0000256" key="5">
    <source>
        <dbReference type="ARBA" id="ARBA00023136"/>
    </source>
</evidence>
<accession>A0A1X7D1D6</accession>
<dbReference type="STRING" id="1519643.SAMN06295933_1491"/>
<evidence type="ECO:0000256" key="2">
    <source>
        <dbReference type="ARBA" id="ARBA00022475"/>
    </source>
</evidence>
<dbReference type="OrthoDB" id="5291101at2"/>
<dbReference type="RefSeq" id="WP_085100563.1">
    <property type="nucleotide sequence ID" value="NZ_FWZU01000002.1"/>
</dbReference>
<dbReference type="NCBIfam" id="TIGR04283">
    <property type="entry name" value="glyco_like_mftF"/>
    <property type="match status" value="1"/>
</dbReference>
<dbReference type="PANTHER" id="PTHR43646">
    <property type="entry name" value="GLYCOSYLTRANSFERASE"/>
    <property type="match status" value="1"/>
</dbReference>
<comment type="subcellular location">
    <subcellularLocation>
        <location evidence="1">Cell membrane</location>
    </subcellularLocation>
</comment>
<evidence type="ECO:0000256" key="4">
    <source>
        <dbReference type="ARBA" id="ARBA00022679"/>
    </source>
</evidence>
<evidence type="ECO:0000256" key="1">
    <source>
        <dbReference type="ARBA" id="ARBA00004236"/>
    </source>
</evidence>
<dbReference type="PANTHER" id="PTHR43646:SF2">
    <property type="entry name" value="GLYCOSYLTRANSFERASE 2-LIKE DOMAIN-CONTAINING PROTEIN"/>
    <property type="match status" value="1"/>
</dbReference>